<protein>
    <submittedName>
        <fullName evidence="2">Uncharacterized protein</fullName>
    </submittedName>
</protein>
<evidence type="ECO:0000256" key="1">
    <source>
        <dbReference type="SAM" id="Phobius"/>
    </source>
</evidence>
<sequence>MGIAFSKGLSEVVAIVLAFSIISFSILYIITSMPRPIQLDVKPISDKLKSYASEDVIIYPLSNSSWAIINTGSISINISYIVAFDNNLNKIILNPMKNNDRCTTSGISIVPGKSIEITCSNEYRLVSVITQSGRVFSIDPQLYISQQRQLGIPMIPLLPISLSTSSLALYLSDPEILEMNSINTTIPLQLQLNSSNINIEGSISASLVFVGRNPINDKFNVLIIGRGTSGNSLSIEGQNIDMSKIAAFRYRLRIENFTGELKIGGSNALPGIYPCYINTETLCSVNINGEADRVTLYTNTSNIGNSVIGLDPYIFIGDLDNNNSTEIVFTTQDFSVGDSSKINDVLTISGGRHLYLDSTVSPIRLIFSQRPIDNKLYRTAVLSLRFFYWDNSIDDINDNDNRIIMRIGIYDSESNVFVYSVYLSYYELCRYRGVKPFTYSYIAKDFVLYIPHPDEAGRKTYYIALEFYDPYSNSGNINDADFIIGLEYIGIFLG</sequence>
<gene>
    <name evidence="2" type="ORF">ENL47_00300</name>
</gene>
<keyword evidence="1" id="KW-1133">Transmembrane helix</keyword>
<feature type="transmembrane region" description="Helical" evidence="1">
    <location>
        <begin position="12"/>
        <end position="30"/>
    </location>
</feature>
<keyword evidence="1" id="KW-0472">Membrane</keyword>
<reference evidence="2" key="1">
    <citation type="journal article" date="2020" name="mSystems">
        <title>Genome- and Community-Level Interaction Insights into Carbon Utilization and Element Cycling Functions of Hydrothermarchaeota in Hydrothermal Sediment.</title>
        <authorList>
            <person name="Zhou Z."/>
            <person name="Liu Y."/>
            <person name="Xu W."/>
            <person name="Pan J."/>
            <person name="Luo Z.H."/>
            <person name="Li M."/>
        </authorList>
    </citation>
    <scope>NUCLEOTIDE SEQUENCE [LARGE SCALE GENOMIC DNA]</scope>
    <source>
        <strain evidence="2">SpSt-1</strain>
    </source>
</reference>
<accession>A0A7C5YSG1</accession>
<evidence type="ECO:0000313" key="2">
    <source>
        <dbReference type="EMBL" id="HHR95292.1"/>
    </source>
</evidence>
<organism evidence="2">
    <name type="scientific">Ignisphaera aggregans</name>
    <dbReference type="NCBI Taxonomy" id="334771"/>
    <lineage>
        <taxon>Archaea</taxon>
        <taxon>Thermoproteota</taxon>
        <taxon>Thermoprotei</taxon>
        <taxon>Desulfurococcales</taxon>
        <taxon>Desulfurococcaceae</taxon>
        <taxon>Ignisphaera</taxon>
    </lineage>
</organism>
<dbReference type="EMBL" id="DRUB01000007">
    <property type="protein sequence ID" value="HHR95292.1"/>
    <property type="molecule type" value="Genomic_DNA"/>
</dbReference>
<keyword evidence="1" id="KW-0812">Transmembrane</keyword>
<proteinExistence type="predicted"/>
<dbReference type="AlphaFoldDB" id="A0A7C5YSG1"/>
<name>A0A7C5YSG1_9CREN</name>
<comment type="caution">
    <text evidence="2">The sequence shown here is derived from an EMBL/GenBank/DDBJ whole genome shotgun (WGS) entry which is preliminary data.</text>
</comment>